<dbReference type="AlphaFoldDB" id="A0A7C8I585"/>
<name>A0A7C8I585_9PLEO</name>
<organism evidence="2 3">
    <name type="scientific">Massariosphaeria phaeospora</name>
    <dbReference type="NCBI Taxonomy" id="100035"/>
    <lineage>
        <taxon>Eukaryota</taxon>
        <taxon>Fungi</taxon>
        <taxon>Dikarya</taxon>
        <taxon>Ascomycota</taxon>
        <taxon>Pezizomycotina</taxon>
        <taxon>Dothideomycetes</taxon>
        <taxon>Pleosporomycetidae</taxon>
        <taxon>Pleosporales</taxon>
        <taxon>Pleosporales incertae sedis</taxon>
        <taxon>Massariosphaeria</taxon>
    </lineage>
</organism>
<feature type="compositionally biased region" description="Polar residues" evidence="1">
    <location>
        <begin position="156"/>
        <end position="165"/>
    </location>
</feature>
<dbReference type="Proteomes" id="UP000481861">
    <property type="component" value="Unassembled WGS sequence"/>
</dbReference>
<accession>A0A7C8I585</accession>
<reference evidence="2 3" key="1">
    <citation type="submission" date="2020-01" db="EMBL/GenBank/DDBJ databases">
        <authorList>
            <consortium name="DOE Joint Genome Institute"/>
            <person name="Haridas S."/>
            <person name="Albert R."/>
            <person name="Binder M."/>
            <person name="Bloem J."/>
            <person name="Labutti K."/>
            <person name="Salamov A."/>
            <person name="Andreopoulos B."/>
            <person name="Baker S.E."/>
            <person name="Barry K."/>
            <person name="Bills G."/>
            <person name="Bluhm B.H."/>
            <person name="Cannon C."/>
            <person name="Castanera R."/>
            <person name="Culley D.E."/>
            <person name="Daum C."/>
            <person name="Ezra D."/>
            <person name="Gonzalez J.B."/>
            <person name="Henrissat B."/>
            <person name="Kuo A."/>
            <person name="Liang C."/>
            <person name="Lipzen A."/>
            <person name="Lutzoni F."/>
            <person name="Magnuson J."/>
            <person name="Mondo S."/>
            <person name="Nolan M."/>
            <person name="Ohm R."/>
            <person name="Pangilinan J."/>
            <person name="Park H.-J.H."/>
            <person name="Ramirez L."/>
            <person name="Alfaro M."/>
            <person name="Sun H."/>
            <person name="Tritt A."/>
            <person name="Yoshinaga Y."/>
            <person name="Zwiers L.-H.L."/>
            <person name="Turgeon B.G."/>
            <person name="Goodwin S.B."/>
            <person name="Spatafora J.W."/>
            <person name="Crous P.W."/>
            <person name="Grigoriev I.V."/>
        </authorList>
    </citation>
    <scope>NUCLEOTIDE SEQUENCE [LARGE SCALE GENOMIC DNA]</scope>
    <source>
        <strain evidence="2 3">CBS 611.86</strain>
    </source>
</reference>
<dbReference type="OrthoDB" id="10661353at2759"/>
<gene>
    <name evidence="2" type="ORF">BDV95DRAFT_597795</name>
</gene>
<proteinExistence type="predicted"/>
<feature type="compositionally biased region" description="Pro residues" evidence="1">
    <location>
        <begin position="199"/>
        <end position="215"/>
    </location>
</feature>
<feature type="region of interest" description="Disordered" evidence="1">
    <location>
        <begin position="63"/>
        <end position="98"/>
    </location>
</feature>
<comment type="caution">
    <text evidence="2">The sequence shown here is derived from an EMBL/GenBank/DDBJ whole genome shotgun (WGS) entry which is preliminary data.</text>
</comment>
<evidence type="ECO:0000313" key="2">
    <source>
        <dbReference type="EMBL" id="KAF2867573.1"/>
    </source>
</evidence>
<evidence type="ECO:0000313" key="3">
    <source>
        <dbReference type="Proteomes" id="UP000481861"/>
    </source>
</evidence>
<feature type="region of interest" description="Disordered" evidence="1">
    <location>
        <begin position="115"/>
        <end position="217"/>
    </location>
</feature>
<protein>
    <submittedName>
        <fullName evidence="2">Uncharacterized protein</fullName>
    </submittedName>
</protein>
<keyword evidence="3" id="KW-1185">Reference proteome</keyword>
<dbReference type="EMBL" id="JAADJZ010000022">
    <property type="protein sequence ID" value="KAF2867573.1"/>
    <property type="molecule type" value="Genomic_DNA"/>
</dbReference>
<sequence>MRRSSISTKARSLAGYTDVVPRGDGQAAGLVRSSTAARLGVERVVCPSRVSFISAPACRGRRRSVSESKSASVRRGSGYKVARHGAATAADDGRRSKPRARLLCAESGSWRSLGAFPRKARAGPGGSATPITGVTARRLPPAVDRSTPPPRRSGSIWLQVNQSPLSARRAVQPGPMRASRRDEGNGSMAGSKHEHAHQDPPPQHPAPAAPAPAPAPTLAHRRPVQLACWPAAACLGIWDALLRGRAALQVQTLRSTQHPYVACRAPAPGIAHHCSPEVFPTTAHLADTTFSYMLASRTTMVNGRLRHRSPNATGPPEVSVHCAPLVPDIICLPGARW</sequence>
<evidence type="ECO:0000256" key="1">
    <source>
        <dbReference type="SAM" id="MobiDB-lite"/>
    </source>
</evidence>